<dbReference type="AlphaFoldDB" id="A0A246F7R0"/>
<accession>A0A246F7R0</accession>
<proteinExistence type="predicted"/>
<evidence type="ECO:0000313" key="1">
    <source>
        <dbReference type="EMBL" id="OWP49245.1"/>
    </source>
</evidence>
<sequence length="167" mass="18057">MIPQILTNTNLFVDGVSFAGDVPSLTLPALKVKTQEYRAGGMDAPILLDMGLEAMEAKFTTNGARREAMKFFGLSDQGSFNGTFRGSFKTQKGGTVPVVATVRGLLKEVDPGEWKANELAACTYSVAVTYYKLEIEGREMFEIDPVNSVRKINGVDQLAALRADLGA</sequence>
<dbReference type="InterPro" id="IPR006498">
    <property type="entry name" value="Tail_tube"/>
</dbReference>
<evidence type="ECO:0000313" key="2">
    <source>
        <dbReference type="Proteomes" id="UP000198145"/>
    </source>
</evidence>
<gene>
    <name evidence="1" type="ORF">CEG18_21175</name>
</gene>
<name>A0A246F7R0_PSENT</name>
<dbReference type="STRING" id="46680.GCA_000807755_06405"/>
<comment type="caution">
    <text evidence="1">The sequence shown here is derived from an EMBL/GenBank/DDBJ whole genome shotgun (WGS) entry which is preliminary data.</text>
</comment>
<organism evidence="1 2">
    <name type="scientific">Pseudomonas nitroreducens</name>
    <dbReference type="NCBI Taxonomy" id="46680"/>
    <lineage>
        <taxon>Bacteria</taxon>
        <taxon>Pseudomonadati</taxon>
        <taxon>Pseudomonadota</taxon>
        <taxon>Gammaproteobacteria</taxon>
        <taxon>Pseudomonadales</taxon>
        <taxon>Pseudomonadaceae</taxon>
        <taxon>Pseudomonas</taxon>
    </lineage>
</organism>
<dbReference type="NCBIfam" id="TIGR01611">
    <property type="entry name" value="tail_tube"/>
    <property type="match status" value="1"/>
</dbReference>
<dbReference type="Pfam" id="PF04985">
    <property type="entry name" value="Phage_tube"/>
    <property type="match status" value="1"/>
</dbReference>
<protein>
    <submittedName>
        <fullName evidence="1">Phage major tail tube protein</fullName>
    </submittedName>
</protein>
<reference evidence="1 2" key="1">
    <citation type="submission" date="2017-06" db="EMBL/GenBank/DDBJ databases">
        <title>Draft genome of Pseudomonas nitroreducens DF05.</title>
        <authorList>
            <person name="Iyer R."/>
        </authorList>
    </citation>
    <scope>NUCLEOTIDE SEQUENCE [LARGE SCALE GENOMIC DNA]</scope>
    <source>
        <strain evidence="1 2">DF05</strain>
    </source>
</reference>
<dbReference type="Proteomes" id="UP000198145">
    <property type="component" value="Unassembled WGS sequence"/>
</dbReference>
<dbReference type="eggNOG" id="COG3498">
    <property type="taxonomic scope" value="Bacteria"/>
</dbReference>
<dbReference type="RefSeq" id="WP_017517328.1">
    <property type="nucleotide sequence ID" value="NZ_CP189774.1"/>
</dbReference>
<dbReference type="EMBL" id="NJBA01000007">
    <property type="protein sequence ID" value="OWP49245.1"/>
    <property type="molecule type" value="Genomic_DNA"/>
</dbReference>